<dbReference type="GO" id="GO:0000156">
    <property type="term" value="F:phosphorelay response regulator activity"/>
    <property type="evidence" value="ECO:0007669"/>
    <property type="project" value="InterPro"/>
</dbReference>
<dbReference type="InterPro" id="IPR011006">
    <property type="entry name" value="CheY-like_superfamily"/>
</dbReference>
<dbReference type="InterPro" id="IPR000673">
    <property type="entry name" value="Sig_transdc_resp-reg_Me-estase"/>
</dbReference>
<comment type="catalytic activity">
    <reaction evidence="5">
        <text>[protein]-L-glutamate 5-O-methyl ester + H2O = L-glutamyl-[protein] + methanol + H(+)</text>
        <dbReference type="Rhea" id="RHEA:23236"/>
        <dbReference type="Rhea" id="RHEA-COMP:10208"/>
        <dbReference type="Rhea" id="RHEA-COMP:10311"/>
        <dbReference type="ChEBI" id="CHEBI:15377"/>
        <dbReference type="ChEBI" id="CHEBI:15378"/>
        <dbReference type="ChEBI" id="CHEBI:17790"/>
        <dbReference type="ChEBI" id="CHEBI:29973"/>
        <dbReference type="ChEBI" id="CHEBI:82795"/>
        <dbReference type="EC" id="3.1.1.61"/>
    </reaction>
</comment>
<keyword evidence="7" id="KW-0597">Phosphoprotein</keyword>
<evidence type="ECO:0000256" key="5">
    <source>
        <dbReference type="ARBA" id="ARBA00048267"/>
    </source>
</evidence>
<dbReference type="PANTHER" id="PTHR42872:SF6">
    <property type="entry name" value="PROTEIN-GLUTAMATE METHYLESTERASE_PROTEIN-GLUTAMINE GLUTAMINASE"/>
    <property type="match status" value="1"/>
</dbReference>
<feature type="domain" description="CheB-type methylesterase" evidence="9">
    <location>
        <begin position="153"/>
        <end position="343"/>
    </location>
</feature>
<evidence type="ECO:0000313" key="10">
    <source>
        <dbReference type="EMBL" id="GHB97624.1"/>
    </source>
</evidence>
<dbReference type="EMBL" id="BMXG01000006">
    <property type="protein sequence ID" value="GHB97624.1"/>
    <property type="molecule type" value="Genomic_DNA"/>
</dbReference>
<dbReference type="InterPro" id="IPR008248">
    <property type="entry name" value="CheB-like"/>
</dbReference>
<dbReference type="Gene3D" id="3.40.50.2300">
    <property type="match status" value="1"/>
</dbReference>
<evidence type="ECO:0000313" key="11">
    <source>
        <dbReference type="Proteomes" id="UP000642829"/>
    </source>
</evidence>
<dbReference type="Pfam" id="PF00072">
    <property type="entry name" value="Response_reg"/>
    <property type="match status" value="1"/>
</dbReference>
<dbReference type="EC" id="3.1.1.61" evidence="4"/>
<evidence type="ECO:0000256" key="3">
    <source>
        <dbReference type="ARBA" id="ARBA00022801"/>
    </source>
</evidence>
<name>A0A8J3GCC7_9BACT</name>
<dbReference type="RefSeq" id="WP_189512913.1">
    <property type="nucleotide sequence ID" value="NZ_BMXG01000006.1"/>
</dbReference>
<dbReference type="GO" id="GO:0006935">
    <property type="term" value="P:chemotaxis"/>
    <property type="evidence" value="ECO:0007669"/>
    <property type="project" value="UniProtKB-UniRule"/>
</dbReference>
<keyword evidence="3 6" id="KW-0378">Hydrolase</keyword>
<dbReference type="GO" id="GO:0005737">
    <property type="term" value="C:cytoplasm"/>
    <property type="evidence" value="ECO:0007669"/>
    <property type="project" value="InterPro"/>
</dbReference>
<proteinExistence type="predicted"/>
<dbReference type="SUPFAM" id="SSF52172">
    <property type="entry name" value="CheY-like"/>
    <property type="match status" value="1"/>
</dbReference>
<evidence type="ECO:0000256" key="6">
    <source>
        <dbReference type="PROSITE-ProRule" id="PRU00050"/>
    </source>
</evidence>
<feature type="active site" evidence="6">
    <location>
        <position position="192"/>
    </location>
</feature>
<dbReference type="Proteomes" id="UP000642829">
    <property type="component" value="Unassembled WGS sequence"/>
</dbReference>
<evidence type="ECO:0000256" key="2">
    <source>
        <dbReference type="ARBA" id="ARBA00022500"/>
    </source>
</evidence>
<dbReference type="PROSITE" id="PS50122">
    <property type="entry name" value="CHEB"/>
    <property type="match status" value="1"/>
</dbReference>
<dbReference type="InterPro" id="IPR035909">
    <property type="entry name" value="CheB_C"/>
</dbReference>
<evidence type="ECO:0000256" key="1">
    <source>
        <dbReference type="ARBA" id="ARBA00022490"/>
    </source>
</evidence>
<keyword evidence="1" id="KW-0963">Cytoplasm</keyword>
<reference evidence="10" key="1">
    <citation type="journal article" date="2014" name="Int. J. Syst. Evol. Microbiol.">
        <title>Complete genome sequence of Corynebacterium casei LMG S-19264T (=DSM 44701T), isolated from a smear-ripened cheese.</title>
        <authorList>
            <consortium name="US DOE Joint Genome Institute (JGI-PGF)"/>
            <person name="Walter F."/>
            <person name="Albersmeier A."/>
            <person name="Kalinowski J."/>
            <person name="Ruckert C."/>
        </authorList>
    </citation>
    <scope>NUCLEOTIDE SEQUENCE</scope>
    <source>
        <strain evidence="10">KCTC 12870</strain>
    </source>
</reference>
<evidence type="ECO:0000256" key="4">
    <source>
        <dbReference type="ARBA" id="ARBA00039140"/>
    </source>
</evidence>
<dbReference type="PROSITE" id="PS50110">
    <property type="entry name" value="RESPONSE_REGULATORY"/>
    <property type="match status" value="1"/>
</dbReference>
<feature type="domain" description="Response regulatory" evidence="8">
    <location>
        <begin position="2"/>
        <end position="119"/>
    </location>
</feature>
<comment type="caution">
    <text evidence="10">The sequence shown here is derived from an EMBL/GenBank/DDBJ whole genome shotgun (WGS) entry which is preliminary data.</text>
</comment>
<evidence type="ECO:0000259" key="8">
    <source>
        <dbReference type="PROSITE" id="PS50110"/>
    </source>
</evidence>
<dbReference type="Gene3D" id="3.40.50.180">
    <property type="entry name" value="Methylesterase CheB, C-terminal domain"/>
    <property type="match status" value="1"/>
</dbReference>
<dbReference type="GO" id="GO:0008984">
    <property type="term" value="F:protein-glutamate methylesterase activity"/>
    <property type="evidence" value="ECO:0007669"/>
    <property type="project" value="UniProtKB-EC"/>
</dbReference>
<dbReference type="CDD" id="cd17541">
    <property type="entry name" value="REC_CheB-like"/>
    <property type="match status" value="1"/>
</dbReference>
<keyword evidence="2 6" id="KW-0145">Chemotaxis</keyword>
<evidence type="ECO:0000259" key="9">
    <source>
        <dbReference type="PROSITE" id="PS50122"/>
    </source>
</evidence>
<feature type="active site" evidence="6">
    <location>
        <position position="285"/>
    </location>
</feature>
<dbReference type="SMART" id="SM00448">
    <property type="entry name" value="REC"/>
    <property type="match status" value="1"/>
</dbReference>
<organism evidence="10 11">
    <name type="scientific">Cerasicoccus arenae</name>
    <dbReference type="NCBI Taxonomy" id="424488"/>
    <lineage>
        <taxon>Bacteria</taxon>
        <taxon>Pseudomonadati</taxon>
        <taxon>Verrucomicrobiota</taxon>
        <taxon>Opitutia</taxon>
        <taxon>Puniceicoccales</taxon>
        <taxon>Cerasicoccaceae</taxon>
        <taxon>Cerasicoccus</taxon>
    </lineage>
</organism>
<dbReference type="CDD" id="cd16432">
    <property type="entry name" value="CheB_Rec"/>
    <property type="match status" value="1"/>
</dbReference>
<feature type="modified residue" description="4-aspartylphosphate" evidence="7">
    <location>
        <position position="53"/>
    </location>
</feature>
<evidence type="ECO:0000256" key="7">
    <source>
        <dbReference type="PROSITE-ProRule" id="PRU00169"/>
    </source>
</evidence>
<dbReference type="NCBIfam" id="NF009206">
    <property type="entry name" value="PRK12555.1"/>
    <property type="match status" value="1"/>
</dbReference>
<keyword evidence="11" id="KW-1185">Reference proteome</keyword>
<dbReference type="Pfam" id="PF01339">
    <property type="entry name" value="CheB_methylest"/>
    <property type="match status" value="1"/>
</dbReference>
<gene>
    <name evidence="10" type="primary">cheB</name>
    <name evidence="10" type="ORF">GCM10007047_11840</name>
</gene>
<dbReference type="AlphaFoldDB" id="A0A8J3GCC7"/>
<sequence>MRIGIVNDMKLALECLRRVVESSGVHTVAWMAENGQQAVDYCAADQPDLILMDLVMPVMDGAEATQHIMAATPVPILVVTASMNANGGLVYEAMGHGALDATVTPTLGPEGDFSGAQPLLEKIDRIGLISGKTHLSTHTGLTSPDSPIRTDHSLEKPPFLAIGSSTGGPQALAKVLGCLDKDFPGAVGIVQHVDPQFAPGMADWLNARCALPVQLAEPGMRVEAGNVYMAGRDAHMRIKCGGIFEFTVEPTSLVNRPSVDIFFKSLATHWPKPGVALVLTGMGRDGAEGLKMLRERGWRTIAQDKESSVVYGMPKAAVEIGAAHESLSIDTIGQAAIARLLKSTGG</sequence>
<reference evidence="10" key="2">
    <citation type="submission" date="2020-09" db="EMBL/GenBank/DDBJ databases">
        <authorList>
            <person name="Sun Q."/>
            <person name="Kim S."/>
        </authorList>
    </citation>
    <scope>NUCLEOTIDE SEQUENCE</scope>
    <source>
        <strain evidence="10">KCTC 12870</strain>
    </source>
</reference>
<dbReference type="PIRSF" id="PIRSF000876">
    <property type="entry name" value="RR_chemtxs_CheB"/>
    <property type="match status" value="1"/>
</dbReference>
<dbReference type="SUPFAM" id="SSF52738">
    <property type="entry name" value="Methylesterase CheB, C-terminal domain"/>
    <property type="match status" value="1"/>
</dbReference>
<protein>
    <recommendedName>
        <fullName evidence="4">protein-glutamate methylesterase</fullName>
        <ecNumber evidence="4">3.1.1.61</ecNumber>
    </recommendedName>
</protein>
<dbReference type="PANTHER" id="PTHR42872">
    <property type="entry name" value="PROTEIN-GLUTAMATE METHYLESTERASE/PROTEIN-GLUTAMINE GLUTAMINASE"/>
    <property type="match status" value="1"/>
</dbReference>
<accession>A0A8J3GCC7</accession>
<feature type="active site" evidence="6">
    <location>
        <position position="165"/>
    </location>
</feature>
<dbReference type="InterPro" id="IPR001789">
    <property type="entry name" value="Sig_transdc_resp-reg_receiver"/>
</dbReference>